<dbReference type="Proteomes" id="UP000218965">
    <property type="component" value="Chromosome"/>
</dbReference>
<dbReference type="Gene3D" id="3.40.50.150">
    <property type="entry name" value="Vaccinia Virus protein VP39"/>
    <property type="match status" value="1"/>
</dbReference>
<reference evidence="3 4" key="2">
    <citation type="submission" date="2016-01" db="EMBL/GenBank/DDBJ databases">
        <title>Microcella alkaliphila JAM AC0309 whole genome shotgun sequence.</title>
        <authorList>
            <person name="Kurata A."/>
            <person name="Hirose Y."/>
            <person name="Kishimoto N."/>
            <person name="Kobayashi T."/>
        </authorList>
    </citation>
    <scope>NUCLEOTIDE SEQUENCE [LARGE SCALE GENOMIC DNA]</scope>
    <source>
        <strain evidence="3 4">JAM AC0309</strain>
    </source>
</reference>
<dbReference type="InterPro" id="IPR029063">
    <property type="entry name" value="SAM-dependent_MTases_sf"/>
</dbReference>
<dbReference type="GO" id="GO:0032259">
    <property type="term" value="P:methylation"/>
    <property type="evidence" value="ECO:0007669"/>
    <property type="project" value="UniProtKB-KW"/>
</dbReference>
<dbReference type="RefSeq" id="WP_096422149.1">
    <property type="nucleotide sequence ID" value="NZ_AP017315.1"/>
</dbReference>
<sequence length="290" mass="30148">MNAATASRSSSSAAGAPRRNHFDAPSVPENYHRYLDPVLFEPWAHRLVRLAHLTPGATVLDVAAGTGAASRAAAAAVGESGRVIACDSSARMLDYAIEDAAPGRAPIEALVGDATAIELPDDSVDAVLCQQGLPFMADRRAALAECRRVLKPGGVLVVAVWAEGERLDPFDAFADALTADAAAAGTPRTISNAALTMSVADVVDALLGAGLSEVRAARESLPVRWPSLDAELNGLFGTPFGPVVDRFDDDRRAALMRSLRLMLTSGDGATVDHVTTSVLGRAVKPSRASA</sequence>
<evidence type="ECO:0000313" key="4">
    <source>
        <dbReference type="Proteomes" id="UP000218965"/>
    </source>
</evidence>
<feature type="compositionally biased region" description="Low complexity" evidence="1">
    <location>
        <begin position="1"/>
        <end position="16"/>
    </location>
</feature>
<feature type="domain" description="Methyltransferase type 11" evidence="2">
    <location>
        <begin position="60"/>
        <end position="158"/>
    </location>
</feature>
<dbReference type="PANTHER" id="PTHR43591">
    <property type="entry name" value="METHYLTRANSFERASE"/>
    <property type="match status" value="1"/>
</dbReference>
<gene>
    <name evidence="3" type="ORF">MalAC0309_1900</name>
</gene>
<dbReference type="PANTHER" id="PTHR43591:SF24">
    <property type="entry name" value="2-METHOXY-6-POLYPRENYL-1,4-BENZOQUINOL METHYLASE, MITOCHONDRIAL"/>
    <property type="match status" value="1"/>
</dbReference>
<dbReference type="Pfam" id="PF08241">
    <property type="entry name" value="Methyltransf_11"/>
    <property type="match status" value="1"/>
</dbReference>
<keyword evidence="3" id="KW-0489">Methyltransferase</keyword>
<evidence type="ECO:0000256" key="1">
    <source>
        <dbReference type="SAM" id="MobiDB-lite"/>
    </source>
</evidence>
<evidence type="ECO:0000259" key="2">
    <source>
        <dbReference type="Pfam" id="PF08241"/>
    </source>
</evidence>
<organism evidence="3 4">
    <name type="scientific">Microcella alkaliphila</name>
    <dbReference type="NCBI Taxonomy" id="279828"/>
    <lineage>
        <taxon>Bacteria</taxon>
        <taxon>Bacillati</taxon>
        <taxon>Actinomycetota</taxon>
        <taxon>Actinomycetes</taxon>
        <taxon>Micrococcales</taxon>
        <taxon>Microbacteriaceae</taxon>
        <taxon>Microcella</taxon>
    </lineage>
</organism>
<dbReference type="KEGG" id="malk:MalAC0309_1900"/>
<dbReference type="SUPFAM" id="SSF53335">
    <property type="entry name" value="S-adenosyl-L-methionine-dependent methyltransferases"/>
    <property type="match status" value="1"/>
</dbReference>
<dbReference type="InterPro" id="IPR013216">
    <property type="entry name" value="Methyltransf_11"/>
</dbReference>
<feature type="region of interest" description="Disordered" evidence="1">
    <location>
        <begin position="1"/>
        <end position="27"/>
    </location>
</feature>
<dbReference type="CDD" id="cd02440">
    <property type="entry name" value="AdoMet_MTases"/>
    <property type="match status" value="1"/>
</dbReference>
<name>A0A0U5BPF4_9MICO</name>
<dbReference type="GO" id="GO:0008757">
    <property type="term" value="F:S-adenosylmethionine-dependent methyltransferase activity"/>
    <property type="evidence" value="ECO:0007669"/>
    <property type="project" value="InterPro"/>
</dbReference>
<evidence type="ECO:0000313" key="3">
    <source>
        <dbReference type="EMBL" id="BAU32747.1"/>
    </source>
</evidence>
<dbReference type="OrthoDB" id="9795634at2"/>
<reference evidence="4" key="1">
    <citation type="submission" date="2015-12" db="EMBL/GenBank/DDBJ databases">
        <authorList>
            <person name="Shamseldin A."/>
            <person name="Moawad H."/>
            <person name="Abd El-Rahim W.M."/>
            <person name="Sadowsky M.J."/>
        </authorList>
    </citation>
    <scope>NUCLEOTIDE SEQUENCE [LARGE SCALE GENOMIC DNA]</scope>
    <source>
        <strain evidence="4">JAM AC0309</strain>
    </source>
</reference>
<protein>
    <submittedName>
        <fullName evidence="3">Putative methyltransferase</fullName>
    </submittedName>
</protein>
<keyword evidence="3" id="KW-0808">Transferase</keyword>
<accession>A0A0U5BPF4</accession>
<proteinExistence type="predicted"/>
<dbReference type="EMBL" id="AP017315">
    <property type="protein sequence ID" value="BAU32747.1"/>
    <property type="molecule type" value="Genomic_DNA"/>
</dbReference>
<dbReference type="AlphaFoldDB" id="A0A0U5BPF4"/>